<dbReference type="SMART" id="SM00100">
    <property type="entry name" value="cNMP"/>
    <property type="match status" value="1"/>
</dbReference>
<dbReference type="GO" id="GO:0005216">
    <property type="term" value="F:monoatomic ion channel activity"/>
    <property type="evidence" value="ECO:0007669"/>
    <property type="project" value="InterPro"/>
</dbReference>
<keyword evidence="19" id="KW-1185">Reference proteome</keyword>
<dbReference type="EMBL" id="CM007652">
    <property type="protein sequence ID" value="ONI23394.1"/>
    <property type="molecule type" value="Genomic_DNA"/>
</dbReference>
<organism evidence="18 19">
    <name type="scientific">Prunus persica</name>
    <name type="common">Peach</name>
    <name type="synonym">Amygdalus persica</name>
    <dbReference type="NCBI Taxonomy" id="3760"/>
    <lineage>
        <taxon>Eukaryota</taxon>
        <taxon>Viridiplantae</taxon>
        <taxon>Streptophyta</taxon>
        <taxon>Embryophyta</taxon>
        <taxon>Tracheophyta</taxon>
        <taxon>Spermatophyta</taxon>
        <taxon>Magnoliopsida</taxon>
        <taxon>eudicotyledons</taxon>
        <taxon>Gunneridae</taxon>
        <taxon>Pentapetalae</taxon>
        <taxon>rosids</taxon>
        <taxon>fabids</taxon>
        <taxon>Rosales</taxon>
        <taxon>Rosaceae</taxon>
        <taxon>Amygdaloideae</taxon>
        <taxon>Amygdaleae</taxon>
        <taxon>Prunus</taxon>
    </lineage>
</organism>
<feature type="chain" id="PRO_5012603329" evidence="15">
    <location>
        <begin position="23"/>
        <end position="760"/>
    </location>
</feature>
<evidence type="ECO:0000256" key="14">
    <source>
        <dbReference type="SAM" id="Phobius"/>
    </source>
</evidence>
<feature type="transmembrane region" description="Helical" evidence="14">
    <location>
        <begin position="297"/>
        <end position="319"/>
    </location>
</feature>
<dbReference type="Proteomes" id="UP000006882">
    <property type="component" value="Chromosome G2"/>
</dbReference>
<comment type="subcellular location">
    <subcellularLocation>
        <location evidence="1">Nucleus membrane</location>
        <topology evidence="1">Multi-pass membrane protein</topology>
    </subcellularLocation>
</comment>
<proteinExistence type="evidence at transcript level"/>
<dbReference type="GO" id="GO:0044325">
    <property type="term" value="F:transmembrane transporter binding"/>
    <property type="evidence" value="ECO:0007669"/>
    <property type="project" value="UniProtKB-ARBA"/>
</dbReference>
<feature type="signal peptide" evidence="15">
    <location>
        <begin position="1"/>
        <end position="22"/>
    </location>
</feature>
<evidence type="ECO:0000256" key="2">
    <source>
        <dbReference type="ARBA" id="ARBA00010486"/>
    </source>
</evidence>
<evidence type="ECO:0000256" key="12">
    <source>
        <dbReference type="ARBA" id="ARBA00064416"/>
    </source>
</evidence>
<evidence type="ECO:0000256" key="6">
    <source>
        <dbReference type="ARBA" id="ARBA00023065"/>
    </source>
</evidence>
<dbReference type="Gene3D" id="2.60.120.10">
    <property type="entry name" value="Jelly Rolls"/>
    <property type="match status" value="1"/>
</dbReference>
<dbReference type="PROSITE" id="PS50042">
    <property type="entry name" value="CNMP_BINDING_3"/>
    <property type="match status" value="1"/>
</dbReference>
<evidence type="ECO:0000256" key="10">
    <source>
        <dbReference type="ARBA" id="ARBA00023303"/>
    </source>
</evidence>
<evidence type="ECO:0000256" key="4">
    <source>
        <dbReference type="ARBA" id="ARBA00022692"/>
    </source>
</evidence>
<accession>A0A251QHS7</accession>
<evidence type="ECO:0000259" key="16">
    <source>
        <dbReference type="PROSITE" id="PS50042"/>
    </source>
</evidence>
<feature type="transmembrane region" description="Helical" evidence="14">
    <location>
        <begin position="422"/>
        <end position="444"/>
    </location>
</feature>
<dbReference type="InterPro" id="IPR000595">
    <property type="entry name" value="cNMP-bd_dom"/>
</dbReference>
<reference evidence="18 19" key="1">
    <citation type="journal article" date="2013" name="Nat. Genet.">
        <title>The high-quality draft genome of peach (Prunus persica) identifies unique patterns of genetic diversity, domestication and genome evolution.</title>
        <authorList>
            <consortium name="International Peach Genome Initiative"/>
            <person name="Verde I."/>
            <person name="Abbott A.G."/>
            <person name="Scalabrin S."/>
            <person name="Jung S."/>
            <person name="Shu S."/>
            <person name="Marroni F."/>
            <person name="Zhebentyayeva T."/>
            <person name="Dettori M.T."/>
            <person name="Grimwood J."/>
            <person name="Cattonaro F."/>
            <person name="Zuccolo A."/>
            <person name="Rossini L."/>
            <person name="Jenkins J."/>
            <person name="Vendramin E."/>
            <person name="Meisel L.A."/>
            <person name="Decroocq V."/>
            <person name="Sosinski B."/>
            <person name="Prochnik S."/>
            <person name="Mitros T."/>
            <person name="Policriti A."/>
            <person name="Cipriani G."/>
            <person name="Dondini L."/>
            <person name="Ficklin S."/>
            <person name="Goodstein D.M."/>
            <person name="Xuan P."/>
            <person name="Del Fabbro C."/>
            <person name="Aramini V."/>
            <person name="Copetti D."/>
            <person name="Gonzalez S."/>
            <person name="Horner D.S."/>
            <person name="Falchi R."/>
            <person name="Lucas S."/>
            <person name="Mica E."/>
            <person name="Maldonado J."/>
            <person name="Lazzari B."/>
            <person name="Bielenberg D."/>
            <person name="Pirona R."/>
            <person name="Miculan M."/>
            <person name="Barakat A."/>
            <person name="Testolin R."/>
            <person name="Stella A."/>
            <person name="Tartarini S."/>
            <person name="Tonutti P."/>
            <person name="Arus P."/>
            <person name="Orellana A."/>
            <person name="Wells C."/>
            <person name="Main D."/>
            <person name="Vizzotto G."/>
            <person name="Silva H."/>
            <person name="Salamini F."/>
            <person name="Schmutz J."/>
            <person name="Morgante M."/>
            <person name="Rokhsar D.S."/>
        </authorList>
    </citation>
    <scope>NUCLEOTIDE SEQUENCE [LARGE SCALE GENOMIC DNA]</scope>
    <source>
        <strain evidence="19">cv. Nemared</strain>
    </source>
</reference>
<evidence type="ECO:0000256" key="11">
    <source>
        <dbReference type="ARBA" id="ARBA00056117"/>
    </source>
</evidence>
<evidence type="ECO:0000256" key="9">
    <source>
        <dbReference type="ARBA" id="ARBA00023286"/>
    </source>
</evidence>
<dbReference type="OrthoDB" id="421226at2759"/>
<dbReference type="STRING" id="3760.A0A251QHS7"/>
<evidence type="ECO:0000256" key="13">
    <source>
        <dbReference type="SAM" id="MobiDB-lite"/>
    </source>
</evidence>
<dbReference type="PANTHER" id="PTHR45651">
    <property type="entry name" value="CYCLIC NUCLEOTIDE-GATED ION CHANNEL 15-RELATED-RELATED"/>
    <property type="match status" value="1"/>
</dbReference>
<dbReference type="PROSITE" id="PS50096">
    <property type="entry name" value="IQ"/>
    <property type="match status" value="1"/>
</dbReference>
<comment type="function">
    <text evidence="11">Cyclic nucleotide-gated channel involved in the establishment of both rhizobial and mycorrhizal associations. Required for full activation of nuclear-localized Ca(2+) oscillations by Nod and Myc factors. Simultaneous activation of the K(+)-permeable channel DMI1 and the Ca(2+) channel CNGC15 can give rise to sustained Ca(2+) oscillations. May function during fertilization in both female and male gametophytic Ca(2+) signaling.</text>
</comment>
<evidence type="ECO:0000256" key="8">
    <source>
        <dbReference type="ARBA" id="ARBA00023242"/>
    </source>
</evidence>
<dbReference type="SUPFAM" id="SSF51206">
    <property type="entry name" value="cAMP-binding domain-like"/>
    <property type="match status" value="1"/>
</dbReference>
<dbReference type="KEGG" id="pper:18784847"/>
<feature type="transmembrane region" description="Helical" evidence="14">
    <location>
        <begin position="227"/>
        <end position="247"/>
    </location>
</feature>
<feature type="domain" description="Cyclic nucleotide-binding" evidence="16">
    <location>
        <begin position="530"/>
        <end position="614"/>
    </location>
</feature>
<keyword evidence="15" id="KW-0732">Signal</keyword>
<protein>
    <submittedName>
        <fullName evidence="17">Cyclic nucleotide-gated channel 3</fullName>
    </submittedName>
</protein>
<keyword evidence="4 14" id="KW-0812">Transmembrane</keyword>
<keyword evidence="9" id="KW-1071">Ligand-gated ion channel</keyword>
<dbReference type="InterPro" id="IPR018490">
    <property type="entry name" value="cNMP-bd_dom_sf"/>
</dbReference>
<dbReference type="InterPro" id="IPR005821">
    <property type="entry name" value="Ion_trans_dom"/>
</dbReference>
<dbReference type="AlphaFoldDB" id="A0A251QHS7"/>
<evidence type="ECO:0000313" key="17">
    <source>
        <dbReference type="EMBL" id="ARJ54283.1"/>
    </source>
</evidence>
<sequence length="760" mass="87776">MQQSCFFLTWVFSFSCCRNIRAWISALSSSKRTKSGYQNMNSVGHKFVRFEDWHSDRSERSEHEASTSHGLNPRRARPSVNAVFRGLRRGLERGSDRIRSLKKPLSSTSVGNWSARESGSRRKILDPQGSFLQNWNKVFVITCVIAVSLDPLFLYTAVVDGENKCVGVDERLQIITCVLRSFTDVFHILHIIFQFRTGFIAPSSRVFGRGELIDDPMAIAKRYLSSYFIIDILAILPLPQMVVFFIIPISRPVPRVTKDLLLIVIVAQYGPRLWRIYPLYEEVTRTSGFLTETAWAGAAYNLLLYMLASHVVGAFWYLFSVEREYSCWRKQCHGDDGCKKVLYCDPKYKADSSWIEIKKASCPFIDPDQIKNSTVFNFGIFTDALQSGVLETRDFPKKFLYCFWWGLRNLSSLGQNLKTSTFVWEIVFAVFISIFGLVLFSLLIGNMQKFLQSTTVRVEEMRVKRRDAEQWMSHRMLPENLRERIRCYDQYKWQETRGVDEETLVRNLPKDLRKDIKRHLCLALLNRVPMFEKMDEQLMDALCDRLKPVLYTDKSVITREGDPVDEMLFIMRGYLATMTTNGGRTGFFNTADLKAGDFCGEELLTWALDPNSSTNLPISTRTVEAKTEVEAFALMADDLKFVASQFRRLHSKQLQHTFRFYSLQWRTWSACFIQAAWRRHCKRKLEKSLREAEDRLQDALTREAGSSPSLLATVYASKFAANALRNLRQNGKRDTRPSPTLLPLLPQKPTEPDFTADHRD</sequence>
<gene>
    <name evidence="17" type="primary">CNGC3</name>
    <name evidence="18" type="ORF">PRUPE_2G186700</name>
</gene>
<evidence type="ECO:0000313" key="19">
    <source>
        <dbReference type="Proteomes" id="UP000006882"/>
    </source>
</evidence>
<evidence type="ECO:0000256" key="5">
    <source>
        <dbReference type="ARBA" id="ARBA00022989"/>
    </source>
</evidence>
<evidence type="ECO:0000256" key="7">
    <source>
        <dbReference type="ARBA" id="ARBA00023136"/>
    </source>
</evidence>
<dbReference type="EMBL" id="KX426979">
    <property type="protein sequence ID" value="ARJ54283.1"/>
    <property type="molecule type" value="mRNA"/>
</dbReference>
<dbReference type="SUPFAM" id="SSF81324">
    <property type="entry name" value="Voltage-gated potassium channels"/>
    <property type="match status" value="1"/>
</dbReference>
<feature type="region of interest" description="Disordered" evidence="13">
    <location>
        <begin position="727"/>
        <end position="760"/>
    </location>
</feature>
<keyword evidence="6" id="KW-0406">Ion transport</keyword>
<dbReference type="FunFam" id="1.10.287.630:FF:000003">
    <property type="entry name" value="Cyclic nucleotide-gated ion channel 1"/>
    <property type="match status" value="1"/>
</dbReference>
<dbReference type="Gene3D" id="1.10.287.70">
    <property type="match status" value="1"/>
</dbReference>
<dbReference type="Pfam" id="PF00520">
    <property type="entry name" value="Ion_trans"/>
    <property type="match status" value="1"/>
</dbReference>
<dbReference type="GO" id="GO:0031965">
    <property type="term" value="C:nuclear membrane"/>
    <property type="evidence" value="ECO:0007669"/>
    <property type="project" value="UniProtKB-SubCell"/>
</dbReference>
<keyword evidence="3" id="KW-0813">Transport</keyword>
<evidence type="ECO:0000256" key="3">
    <source>
        <dbReference type="ARBA" id="ARBA00022448"/>
    </source>
</evidence>
<name>A0A251QHS7_PRUPE</name>
<keyword evidence="5 14" id="KW-1133">Transmembrane helix</keyword>
<dbReference type="Gramene" id="ONI23394">
    <property type="protein sequence ID" value="ONI23394"/>
    <property type="gene ID" value="PRUPE_2G186700"/>
</dbReference>
<dbReference type="InterPro" id="IPR014710">
    <property type="entry name" value="RmlC-like_jellyroll"/>
</dbReference>
<comment type="similarity">
    <text evidence="2">Belongs to the cyclic nucleotide-gated cation channel (TC 1.A.1.5) family.</text>
</comment>
<comment type="subunit">
    <text evidence="12">Interacts (via N-terminus) with DMI1 (via c-terminus). The Nod factor has no effect on this interaction, implying that the complex is maintained after activation.</text>
</comment>
<feature type="compositionally biased region" description="Low complexity" evidence="13">
    <location>
        <begin position="737"/>
        <end position="748"/>
    </location>
</feature>
<dbReference type="FunFam" id="2.60.120.10:FF:000024">
    <property type="entry name" value="Cyclic nucleotide-gated ion channel 1"/>
    <property type="match status" value="1"/>
</dbReference>
<dbReference type="PANTHER" id="PTHR45651:SF94">
    <property type="entry name" value="CYCLIC NUCLEOTIDE-BINDING DOMAIN-CONTAINING PROTEIN"/>
    <property type="match status" value="1"/>
</dbReference>
<evidence type="ECO:0000256" key="15">
    <source>
        <dbReference type="SAM" id="SignalP"/>
    </source>
</evidence>
<reference evidence="17" key="2">
    <citation type="submission" date="2016-06" db="EMBL/GenBank/DDBJ databases">
        <title>Identification and cloning of putative CNGC genes in peach genome.</title>
        <authorList>
            <person name="Song Z."/>
            <person name="Ma R."/>
            <person name="Yu M."/>
        </authorList>
    </citation>
    <scope>NUCLEOTIDE SEQUENCE</scope>
</reference>
<dbReference type="CDD" id="cd00038">
    <property type="entry name" value="CAP_ED"/>
    <property type="match status" value="1"/>
</dbReference>
<evidence type="ECO:0000313" key="18">
    <source>
        <dbReference type="EMBL" id="ONI23394.1"/>
    </source>
</evidence>
<keyword evidence="8" id="KW-0539">Nucleus</keyword>
<keyword evidence="7 14" id="KW-0472">Membrane</keyword>
<dbReference type="Gene3D" id="1.10.287.630">
    <property type="entry name" value="Helix hairpin bin"/>
    <property type="match status" value="1"/>
</dbReference>
<dbReference type="eggNOG" id="KOG0498">
    <property type="taxonomic scope" value="Eukaryota"/>
</dbReference>
<evidence type="ECO:0000256" key="1">
    <source>
        <dbReference type="ARBA" id="ARBA00004232"/>
    </source>
</evidence>
<keyword evidence="10" id="KW-0407">Ion channel</keyword>
<reference evidence="18" key="3">
    <citation type="submission" date="2016-12" db="EMBL/GenBank/DDBJ databases">
        <title>WGS assembly of Prunus persica.</title>
        <authorList>
            <person name="Verde I."/>
            <person name="Jenkins J."/>
            <person name="Dondini L."/>
            <person name="Micali S."/>
            <person name="Pagliarani G."/>
            <person name="Vendramin E."/>
            <person name="Paris R."/>
            <person name="Aramini V."/>
            <person name="Gazza L."/>
            <person name="Rossini L."/>
            <person name="Bassi D."/>
            <person name="Troggio M."/>
            <person name="Shu S."/>
            <person name="Grimwood J.H."/>
            <person name="Tartarini S."/>
            <person name="Dettori M.T."/>
            <person name="Schmutz J."/>
        </authorList>
    </citation>
    <scope>NUCLEOTIDE SEQUENCE</scope>
</reference>